<gene>
    <name evidence="10" type="ORF">KFL_000410250</name>
</gene>
<keyword evidence="4" id="KW-0963">Cytoplasm</keyword>
<evidence type="ECO:0000256" key="9">
    <source>
        <dbReference type="SAM" id="MobiDB-lite"/>
    </source>
</evidence>
<dbReference type="FunFam" id="1.25.40.10:FF:000110">
    <property type="entry name" value="Peroxisome biogenesis protein 5"/>
    <property type="match status" value="1"/>
</dbReference>
<comment type="similarity">
    <text evidence="3">Belongs to the peroxisomal targeting signal receptor family.</text>
</comment>
<evidence type="ECO:0000256" key="5">
    <source>
        <dbReference type="ARBA" id="ARBA00022737"/>
    </source>
</evidence>
<feature type="repeat" description="TPR" evidence="8">
    <location>
        <begin position="687"/>
        <end position="720"/>
    </location>
</feature>
<reference evidence="10 11" key="1">
    <citation type="journal article" date="2014" name="Nat. Commun.">
        <title>Klebsormidium flaccidum genome reveals primary factors for plant terrestrial adaptation.</title>
        <authorList>
            <person name="Hori K."/>
            <person name="Maruyama F."/>
            <person name="Fujisawa T."/>
            <person name="Togashi T."/>
            <person name="Yamamoto N."/>
            <person name="Seo M."/>
            <person name="Sato S."/>
            <person name="Yamada T."/>
            <person name="Mori H."/>
            <person name="Tajima N."/>
            <person name="Moriyama T."/>
            <person name="Ikeuchi M."/>
            <person name="Watanabe M."/>
            <person name="Wada H."/>
            <person name="Kobayashi K."/>
            <person name="Saito M."/>
            <person name="Masuda T."/>
            <person name="Sasaki-Sekimoto Y."/>
            <person name="Mashiguchi K."/>
            <person name="Awai K."/>
            <person name="Shimojima M."/>
            <person name="Masuda S."/>
            <person name="Iwai M."/>
            <person name="Nobusawa T."/>
            <person name="Narise T."/>
            <person name="Kondo S."/>
            <person name="Saito H."/>
            <person name="Sato R."/>
            <person name="Murakawa M."/>
            <person name="Ihara Y."/>
            <person name="Oshima-Yamada Y."/>
            <person name="Ohtaka K."/>
            <person name="Satoh M."/>
            <person name="Sonobe K."/>
            <person name="Ishii M."/>
            <person name="Ohtani R."/>
            <person name="Kanamori-Sato M."/>
            <person name="Honoki R."/>
            <person name="Miyazaki D."/>
            <person name="Mochizuki H."/>
            <person name="Umetsu J."/>
            <person name="Higashi K."/>
            <person name="Shibata D."/>
            <person name="Kamiya Y."/>
            <person name="Sato N."/>
            <person name="Nakamura Y."/>
            <person name="Tabata S."/>
            <person name="Ida S."/>
            <person name="Kurokawa K."/>
            <person name="Ohta H."/>
        </authorList>
    </citation>
    <scope>NUCLEOTIDE SEQUENCE [LARGE SCALE GENOMIC DNA]</scope>
    <source>
        <strain evidence="10 11">NIES-2285</strain>
    </source>
</reference>
<dbReference type="Pfam" id="PF13432">
    <property type="entry name" value="TPR_16"/>
    <property type="match status" value="2"/>
</dbReference>
<keyword evidence="7" id="KW-0576">Peroxisome</keyword>
<dbReference type="Gene3D" id="1.25.40.10">
    <property type="entry name" value="Tetratricopeptide repeat domain"/>
    <property type="match status" value="1"/>
</dbReference>
<feature type="repeat" description="TPR" evidence="8">
    <location>
        <begin position="653"/>
        <end position="686"/>
    </location>
</feature>
<dbReference type="AlphaFoldDB" id="A0A1Y1HTS2"/>
<dbReference type="InterPro" id="IPR011990">
    <property type="entry name" value="TPR-like_helical_dom_sf"/>
</dbReference>
<evidence type="ECO:0000256" key="8">
    <source>
        <dbReference type="PROSITE-ProRule" id="PRU00339"/>
    </source>
</evidence>
<dbReference type="EMBL" id="DF236990">
    <property type="protein sequence ID" value="GAQ79926.1"/>
    <property type="molecule type" value="Genomic_DNA"/>
</dbReference>
<evidence type="ECO:0000313" key="11">
    <source>
        <dbReference type="Proteomes" id="UP000054558"/>
    </source>
</evidence>
<evidence type="ECO:0000256" key="6">
    <source>
        <dbReference type="ARBA" id="ARBA00022803"/>
    </source>
</evidence>
<evidence type="ECO:0000256" key="2">
    <source>
        <dbReference type="ARBA" id="ARBA00004496"/>
    </source>
</evidence>
<feature type="repeat" description="TPR" evidence="8">
    <location>
        <begin position="619"/>
        <end position="652"/>
    </location>
</feature>
<protein>
    <submittedName>
        <fullName evidence="10">Peroxin 5</fullName>
    </submittedName>
</protein>
<proteinExistence type="inferred from homology"/>
<dbReference type="Proteomes" id="UP000054558">
    <property type="component" value="Unassembled WGS sequence"/>
</dbReference>
<evidence type="ECO:0000256" key="1">
    <source>
        <dbReference type="ARBA" id="ARBA00004275"/>
    </source>
</evidence>
<comment type="subcellular location">
    <subcellularLocation>
        <location evidence="2">Cytoplasm</location>
    </subcellularLocation>
    <subcellularLocation>
        <location evidence="1">Peroxisome</location>
    </subcellularLocation>
</comment>
<dbReference type="OrthoDB" id="10006023at2759"/>
<dbReference type="GO" id="GO:0005778">
    <property type="term" value="C:peroxisomal membrane"/>
    <property type="evidence" value="ECO:0000318"/>
    <property type="project" value="GO_Central"/>
</dbReference>
<dbReference type="InterPro" id="IPR024111">
    <property type="entry name" value="PEX5/PEX5L"/>
</dbReference>
<feature type="region of interest" description="Disordered" evidence="9">
    <location>
        <begin position="394"/>
        <end position="428"/>
    </location>
</feature>
<keyword evidence="6 8" id="KW-0802">TPR repeat</keyword>
<evidence type="ECO:0000256" key="4">
    <source>
        <dbReference type="ARBA" id="ARBA00022490"/>
    </source>
</evidence>
<keyword evidence="5" id="KW-0677">Repeat</keyword>
<evidence type="ECO:0000256" key="7">
    <source>
        <dbReference type="ARBA" id="ARBA00023140"/>
    </source>
</evidence>
<dbReference type="STRING" id="105231.A0A1Y1HTS2"/>
<evidence type="ECO:0000256" key="3">
    <source>
        <dbReference type="ARBA" id="ARBA00005348"/>
    </source>
</evidence>
<dbReference type="PANTHER" id="PTHR10130:SF0">
    <property type="entry name" value="GH08708P"/>
    <property type="match status" value="1"/>
</dbReference>
<dbReference type="GO" id="GO:0005829">
    <property type="term" value="C:cytosol"/>
    <property type="evidence" value="ECO:0000318"/>
    <property type="project" value="GO_Central"/>
</dbReference>
<dbReference type="SMART" id="SM00028">
    <property type="entry name" value="TPR"/>
    <property type="match status" value="4"/>
</dbReference>
<dbReference type="PANTHER" id="PTHR10130">
    <property type="entry name" value="PEROXISOMAL TARGETING SIGNAL 1 RECEPTOR PEX5"/>
    <property type="match status" value="1"/>
</dbReference>
<dbReference type="Pfam" id="PF00515">
    <property type="entry name" value="TPR_1"/>
    <property type="match status" value="1"/>
</dbReference>
<keyword evidence="11" id="KW-1185">Reference proteome</keyword>
<dbReference type="PROSITE" id="PS50293">
    <property type="entry name" value="TPR_REGION"/>
    <property type="match status" value="2"/>
</dbReference>
<organism evidence="10 11">
    <name type="scientific">Klebsormidium nitens</name>
    <name type="common">Green alga</name>
    <name type="synonym">Ulothrix nitens</name>
    <dbReference type="NCBI Taxonomy" id="105231"/>
    <lineage>
        <taxon>Eukaryota</taxon>
        <taxon>Viridiplantae</taxon>
        <taxon>Streptophyta</taxon>
        <taxon>Klebsormidiophyceae</taxon>
        <taxon>Klebsormidiales</taxon>
        <taxon>Klebsormidiaceae</taxon>
        <taxon>Klebsormidium</taxon>
    </lineage>
</organism>
<dbReference type="GO" id="GO:0016560">
    <property type="term" value="P:protein import into peroxisome matrix, docking"/>
    <property type="evidence" value="ECO:0000318"/>
    <property type="project" value="GO_Central"/>
</dbReference>
<dbReference type="PROSITE" id="PS50005">
    <property type="entry name" value="TPR"/>
    <property type="match status" value="3"/>
</dbReference>
<sequence>MSLRDLVMGGAGCSAPGVGPSTANPMAGLADSLIGGAAKQQERLRELPGLAGPEVGPSSQDFGRSRLQPPLPGFELDHGIVGPSGPRGQEFLQGFNSHNQGFSDAWDEALRPGFPHGPPMGPEAAHFEDFERIYSQQGPMLAGPMPEGAPQQVLAGFLHSFLDSSRTAAPFPAVKLPELGLSQMDKERIRNRSSIMARHIFADKGPMFVENQVNALLQSLEIDRNPELEHRMHGPMGGAFREFEDYWAEGAPPVNGPGHPDQWAAEFQNKLRLQNGNHWGEEYARENSSGGTWGDEFAQEQGDQWAEEMAAQERQRLGLLPGQQAATLDQTRQLAETLSQNKDPKFQNSKFLQFVSKMSRGELIMEDNAVREAAAGDGWANEFQVQQTRGAFGGPQQANDWASEFHREQQQDPQGWADEYAQEQAQGPKDWADEFGDQVAKGALDIDESGWVDSYNQFLDESRGGEASTSNMDYKFAEQNPYMGHPAPLREGQDLFRRGLLSEAVLALEAEVLKNPNSCEGWRLLGNCHAENDDDRQAIAAMLKAREADPTNLEVLLSLGVSHTNELEQQEALGYLRSWLQNHPRYGKLVPQDGSAEGLGHEEVVNMFRAAVREAPEDADLHTVLGVLFNLSREYDLAIEAFRQALQLKPKDYSLWNKLGATQANSARSADAVQAYQEALDLKPNYVRAWSNMGIGYANQGRYEESIRYYVQALQMNPMSDNAWNYLRISLSCAGRMDMVELVDRKDLDVLAKEYPL</sequence>
<name>A0A1Y1HTS2_KLENI</name>
<dbReference type="Pfam" id="PF13181">
    <property type="entry name" value="TPR_8"/>
    <property type="match status" value="1"/>
</dbReference>
<dbReference type="OMA" id="NYRMKGP"/>
<dbReference type="InterPro" id="IPR019734">
    <property type="entry name" value="TPR_rpt"/>
</dbReference>
<dbReference type="GO" id="GO:0005052">
    <property type="term" value="F:peroxisome matrix targeting signal-1 binding"/>
    <property type="evidence" value="ECO:0000318"/>
    <property type="project" value="GO_Central"/>
</dbReference>
<accession>A0A1Y1HTS2</accession>
<evidence type="ECO:0000313" key="10">
    <source>
        <dbReference type="EMBL" id="GAQ79926.1"/>
    </source>
</evidence>
<dbReference type="SUPFAM" id="SSF48452">
    <property type="entry name" value="TPR-like"/>
    <property type="match status" value="1"/>
</dbReference>